<feature type="compositionally biased region" description="Basic and acidic residues" evidence="1">
    <location>
        <begin position="1"/>
        <end position="22"/>
    </location>
</feature>
<reference evidence="2 3" key="1">
    <citation type="submission" date="2023-05" db="EMBL/GenBank/DDBJ databases">
        <title>B98-5 Cell Line De Novo Hybrid Assembly: An Optical Mapping Approach.</title>
        <authorList>
            <person name="Kananen K."/>
            <person name="Auerbach J.A."/>
            <person name="Kautto E."/>
            <person name="Blachly J.S."/>
        </authorList>
    </citation>
    <scope>NUCLEOTIDE SEQUENCE [LARGE SCALE GENOMIC DNA]</scope>
    <source>
        <strain evidence="2">B95-8</strain>
        <tissue evidence="2">Cell line</tissue>
    </source>
</reference>
<name>A0ABQ9UG14_SAGOE</name>
<evidence type="ECO:0000256" key="1">
    <source>
        <dbReference type="SAM" id="MobiDB-lite"/>
    </source>
</evidence>
<accession>A0ABQ9UG14</accession>
<evidence type="ECO:0000313" key="3">
    <source>
        <dbReference type="Proteomes" id="UP001266305"/>
    </source>
</evidence>
<comment type="caution">
    <text evidence="2">The sequence shown here is derived from an EMBL/GenBank/DDBJ whole genome shotgun (WGS) entry which is preliminary data.</text>
</comment>
<gene>
    <name evidence="2" type="ORF">P7K49_025063</name>
</gene>
<dbReference type="Proteomes" id="UP001266305">
    <property type="component" value="Unassembled WGS sequence"/>
</dbReference>
<sequence length="55" mass="6216">QPQHRQELVSLRDTDGSNHEEATSTPGARVGLPRRSCKEGSETNDQSYLQERLHI</sequence>
<keyword evidence="3" id="KW-1185">Reference proteome</keyword>
<dbReference type="EMBL" id="JASSZA010000012">
    <property type="protein sequence ID" value="KAK2096029.1"/>
    <property type="molecule type" value="Genomic_DNA"/>
</dbReference>
<feature type="non-terminal residue" evidence="2">
    <location>
        <position position="1"/>
    </location>
</feature>
<proteinExistence type="predicted"/>
<evidence type="ECO:0000313" key="2">
    <source>
        <dbReference type="EMBL" id="KAK2096029.1"/>
    </source>
</evidence>
<organism evidence="2 3">
    <name type="scientific">Saguinus oedipus</name>
    <name type="common">Cotton-top tamarin</name>
    <name type="synonym">Oedipomidas oedipus</name>
    <dbReference type="NCBI Taxonomy" id="9490"/>
    <lineage>
        <taxon>Eukaryota</taxon>
        <taxon>Metazoa</taxon>
        <taxon>Chordata</taxon>
        <taxon>Craniata</taxon>
        <taxon>Vertebrata</taxon>
        <taxon>Euteleostomi</taxon>
        <taxon>Mammalia</taxon>
        <taxon>Eutheria</taxon>
        <taxon>Euarchontoglires</taxon>
        <taxon>Primates</taxon>
        <taxon>Haplorrhini</taxon>
        <taxon>Platyrrhini</taxon>
        <taxon>Cebidae</taxon>
        <taxon>Callitrichinae</taxon>
        <taxon>Saguinus</taxon>
    </lineage>
</organism>
<protein>
    <submittedName>
        <fullName evidence="2">Uncharacterized protein</fullName>
    </submittedName>
</protein>
<feature type="region of interest" description="Disordered" evidence="1">
    <location>
        <begin position="1"/>
        <end position="55"/>
    </location>
</feature>